<proteinExistence type="inferred from homology"/>
<dbReference type="RefSeq" id="WP_310799991.1">
    <property type="nucleotide sequence ID" value="NZ_CP123872.1"/>
</dbReference>
<keyword evidence="2 3" id="KW-0560">Oxidoreductase</keyword>
<keyword evidence="4" id="KW-1185">Reference proteome</keyword>
<dbReference type="AlphaFoldDB" id="A0AA52EEP2"/>
<dbReference type="InterPro" id="IPR002347">
    <property type="entry name" value="SDR_fam"/>
</dbReference>
<reference evidence="3" key="1">
    <citation type="submission" date="2023-04" db="EMBL/GenBank/DDBJ databases">
        <title>Complete genome sequence of Temperatibacter marinus.</title>
        <authorList>
            <person name="Rong J.-C."/>
            <person name="Yi M.-L."/>
            <person name="Zhao Q."/>
        </authorList>
    </citation>
    <scope>NUCLEOTIDE SEQUENCE</scope>
    <source>
        <strain evidence="3">NBRC 110045</strain>
    </source>
</reference>
<dbReference type="SUPFAM" id="SSF51735">
    <property type="entry name" value="NAD(P)-binding Rossmann-fold domains"/>
    <property type="match status" value="1"/>
</dbReference>
<accession>A0AA52EEP2</accession>
<dbReference type="EC" id="1.-.-.-" evidence="3"/>
<dbReference type="GO" id="GO:0016491">
    <property type="term" value="F:oxidoreductase activity"/>
    <property type="evidence" value="ECO:0007669"/>
    <property type="project" value="UniProtKB-KW"/>
</dbReference>
<name>A0AA52EEP2_9PROT</name>
<dbReference type="PANTHER" id="PTHR43180">
    <property type="entry name" value="3-OXOACYL-(ACYL-CARRIER-PROTEIN) REDUCTASE (AFU_ORTHOLOGUE AFUA_6G11210)"/>
    <property type="match status" value="1"/>
</dbReference>
<evidence type="ECO:0000256" key="2">
    <source>
        <dbReference type="ARBA" id="ARBA00023002"/>
    </source>
</evidence>
<sequence length="254" mass="26922">MTDWTEHKIIVTGGSSGLGAETVSLAAAKGAAVHFCGLEADCPIDLKHNSSVYHQCDVRDERAVAVFIESAVDEMGGLTGAVNAAAISHHAHKLADIRPAMVEDVWRTNVMGVWFAMRHQIKAMLPLGGGAIVNVASILSNEPAQWMAAYGMSKYAVAGMSETAALDYRDNGIRINAVSPGPVRTPMLERALEDVGGDLSKFAGGFPEGGPAEPHVIADIFLRLIGDEKFSVTGENILLNGDGSLRREDIKTIG</sequence>
<gene>
    <name evidence="3" type="ORF">QGN29_07045</name>
</gene>
<dbReference type="PANTHER" id="PTHR43180:SF63">
    <property type="entry name" value="DEHYDROGENASE_REDUCTASE FAMILY PROTEIN, PUTATIVE (AFU_ORTHOLOGUE AFUA_6G03520)-RELATED"/>
    <property type="match status" value="1"/>
</dbReference>
<dbReference type="PRINTS" id="PR00080">
    <property type="entry name" value="SDRFAMILY"/>
</dbReference>
<protein>
    <submittedName>
        <fullName evidence="3">SDR family oxidoreductase</fullName>
        <ecNumber evidence="3">1.-.-.-</ecNumber>
    </submittedName>
</protein>
<dbReference type="Gene3D" id="3.40.50.720">
    <property type="entry name" value="NAD(P)-binding Rossmann-like Domain"/>
    <property type="match status" value="1"/>
</dbReference>
<comment type="similarity">
    <text evidence="1">Belongs to the short-chain dehydrogenases/reductases (SDR) family.</text>
</comment>
<dbReference type="InterPro" id="IPR020904">
    <property type="entry name" value="Sc_DH/Rdtase_CS"/>
</dbReference>
<dbReference type="Proteomes" id="UP001268683">
    <property type="component" value="Chromosome"/>
</dbReference>
<dbReference type="InterPro" id="IPR036291">
    <property type="entry name" value="NAD(P)-bd_dom_sf"/>
</dbReference>
<organism evidence="3 4">
    <name type="scientific">Temperatibacter marinus</name>
    <dbReference type="NCBI Taxonomy" id="1456591"/>
    <lineage>
        <taxon>Bacteria</taxon>
        <taxon>Pseudomonadati</taxon>
        <taxon>Pseudomonadota</taxon>
        <taxon>Alphaproteobacteria</taxon>
        <taxon>Kordiimonadales</taxon>
        <taxon>Temperatibacteraceae</taxon>
        <taxon>Temperatibacter</taxon>
    </lineage>
</organism>
<dbReference type="CDD" id="cd05233">
    <property type="entry name" value="SDR_c"/>
    <property type="match status" value="1"/>
</dbReference>
<dbReference type="PROSITE" id="PS00061">
    <property type="entry name" value="ADH_SHORT"/>
    <property type="match status" value="1"/>
</dbReference>
<evidence type="ECO:0000313" key="4">
    <source>
        <dbReference type="Proteomes" id="UP001268683"/>
    </source>
</evidence>
<dbReference type="PRINTS" id="PR00081">
    <property type="entry name" value="GDHRDH"/>
</dbReference>
<evidence type="ECO:0000313" key="3">
    <source>
        <dbReference type="EMBL" id="WND04127.1"/>
    </source>
</evidence>
<dbReference type="EMBL" id="CP123872">
    <property type="protein sequence ID" value="WND04127.1"/>
    <property type="molecule type" value="Genomic_DNA"/>
</dbReference>
<dbReference type="KEGG" id="tmk:QGN29_07045"/>
<dbReference type="Pfam" id="PF13561">
    <property type="entry name" value="adh_short_C2"/>
    <property type="match status" value="1"/>
</dbReference>
<evidence type="ECO:0000256" key="1">
    <source>
        <dbReference type="ARBA" id="ARBA00006484"/>
    </source>
</evidence>